<gene>
    <name evidence="1" type="ORF">WHX56_14190</name>
</gene>
<sequence>MFEQFKQWVALTVPASTYAFSRGMWQDGPDVAQQWFCALLQMAGPAPDVDDRRPRYRVLLLGPRNGREHAGAIQTTAEALVQAALGDIAPCGAASVRAIGEPVGPGYTAENRPWYSVDFQVLF</sequence>
<name>A0ABZ2S8K0_9BURK</name>
<evidence type="ECO:0000313" key="1">
    <source>
        <dbReference type="EMBL" id="WXR76595.1"/>
    </source>
</evidence>
<reference evidence="1 2" key="1">
    <citation type="submission" date="2024-03" db="EMBL/GenBank/DDBJ databases">
        <title>Reference genomes for the five species model microbial community.</title>
        <authorList>
            <person name="Padfield D."/>
        </authorList>
    </citation>
    <scope>NUCLEOTIDE SEQUENCE [LARGE SCALE GENOMIC DNA]</scope>
    <source>
        <strain evidence="1 2">AB1</strain>
    </source>
</reference>
<evidence type="ECO:0008006" key="3">
    <source>
        <dbReference type="Google" id="ProtNLM"/>
    </source>
</evidence>
<dbReference type="Proteomes" id="UP001456224">
    <property type="component" value="Chromosome"/>
</dbReference>
<proteinExistence type="predicted"/>
<evidence type="ECO:0000313" key="2">
    <source>
        <dbReference type="Proteomes" id="UP001456224"/>
    </source>
</evidence>
<protein>
    <recommendedName>
        <fullName evidence="3">DUF3168 domain-containing protein</fullName>
    </recommendedName>
</protein>
<dbReference type="RefSeq" id="WP_338881571.1">
    <property type="nucleotide sequence ID" value="NZ_CP148753.1"/>
</dbReference>
<accession>A0ABZ2S8K0</accession>
<keyword evidence="2" id="KW-1185">Reference proteome</keyword>
<dbReference type="EMBL" id="CP148753">
    <property type="protein sequence ID" value="WXR76595.1"/>
    <property type="molecule type" value="Genomic_DNA"/>
</dbReference>
<dbReference type="Pfam" id="PF23842">
    <property type="entry name" value="Phage_tail_terminator_3"/>
    <property type="match status" value="1"/>
</dbReference>
<dbReference type="InterPro" id="IPR056950">
    <property type="entry name" value="Phage_tail_terminator_3"/>
</dbReference>
<organism evidence="1 2">
    <name type="scientific">Achromobacter veterisilvae</name>
    <dbReference type="NCBI Taxonomy" id="2069367"/>
    <lineage>
        <taxon>Bacteria</taxon>
        <taxon>Pseudomonadati</taxon>
        <taxon>Pseudomonadota</taxon>
        <taxon>Betaproteobacteria</taxon>
        <taxon>Burkholderiales</taxon>
        <taxon>Alcaligenaceae</taxon>
        <taxon>Achromobacter</taxon>
    </lineage>
</organism>